<keyword evidence="2" id="KW-1185">Reference proteome</keyword>
<comment type="caution">
    <text evidence="1">The sequence shown here is derived from an EMBL/GenBank/DDBJ whole genome shotgun (WGS) entry which is preliminary data.</text>
</comment>
<evidence type="ECO:0000313" key="1">
    <source>
        <dbReference type="EMBL" id="OWZ22846.1"/>
    </source>
</evidence>
<evidence type="ECO:0000313" key="2">
    <source>
        <dbReference type="Proteomes" id="UP000198211"/>
    </source>
</evidence>
<proteinExistence type="predicted"/>
<dbReference type="Proteomes" id="UP000198211">
    <property type="component" value="Unassembled WGS sequence"/>
</dbReference>
<gene>
    <name evidence="1" type="ORF">PHMEG_0002400</name>
</gene>
<sequence>MRYAVERRGPSRLRLDICTEDLVTTGRSVSFEDTKLGHDAKNEDDYVNDDLKDKVPVQEPNAHDDADVFVTKSGGVKSLSRNLAHKFEKAGKREPAHDDIDELNEDLKKSSTMTCGASQLISKKDGNHPPINGDTPAANKTLGQCLNTMLDTSSWIQLFAQKVVCGLNLSKNSVIL</sequence>
<dbReference type="AlphaFoldDB" id="A0A225WYV3"/>
<reference evidence="2" key="1">
    <citation type="submission" date="2017-03" db="EMBL/GenBank/DDBJ databases">
        <title>Phytopthora megakarya and P. palmivora, two closely related causual agents of cacao black pod achieved similar genome size and gene model numbers by different mechanisms.</title>
        <authorList>
            <person name="Ali S."/>
            <person name="Shao J."/>
            <person name="Larry D.J."/>
            <person name="Kronmiller B."/>
            <person name="Shen D."/>
            <person name="Strem M.D."/>
            <person name="Melnick R.L."/>
            <person name="Guiltinan M.J."/>
            <person name="Tyler B.M."/>
            <person name="Meinhardt L.W."/>
            <person name="Bailey B.A."/>
        </authorList>
    </citation>
    <scope>NUCLEOTIDE SEQUENCE [LARGE SCALE GENOMIC DNA]</scope>
    <source>
        <strain evidence="2">zdho120</strain>
    </source>
</reference>
<organism evidence="1 2">
    <name type="scientific">Phytophthora megakarya</name>
    <dbReference type="NCBI Taxonomy" id="4795"/>
    <lineage>
        <taxon>Eukaryota</taxon>
        <taxon>Sar</taxon>
        <taxon>Stramenopiles</taxon>
        <taxon>Oomycota</taxon>
        <taxon>Peronosporomycetes</taxon>
        <taxon>Peronosporales</taxon>
        <taxon>Peronosporaceae</taxon>
        <taxon>Phytophthora</taxon>
    </lineage>
</organism>
<name>A0A225WYV3_9STRA</name>
<dbReference type="EMBL" id="NBNE01000105">
    <property type="protein sequence ID" value="OWZ22846.1"/>
    <property type="molecule type" value="Genomic_DNA"/>
</dbReference>
<protein>
    <submittedName>
        <fullName evidence="1">Uncharacterized protein</fullName>
    </submittedName>
</protein>
<accession>A0A225WYV3</accession>